<dbReference type="EMBL" id="ODYU01010807">
    <property type="protein sequence ID" value="SOQ56143.1"/>
    <property type="molecule type" value="Genomic_DNA"/>
</dbReference>
<evidence type="ECO:0000313" key="1">
    <source>
        <dbReference type="EMBL" id="SOQ56143.1"/>
    </source>
</evidence>
<sequence>MNHAVHTPAFGAGATVNALGISHPYIFNLALKVCTLFNAHNAAGGCHYGHRSRRICQPFRLSSDCANECDLARI</sequence>
<dbReference type="AlphaFoldDB" id="A0A2H1WSV5"/>
<organism evidence="1">
    <name type="scientific">Spodoptera frugiperda</name>
    <name type="common">Fall armyworm</name>
    <dbReference type="NCBI Taxonomy" id="7108"/>
    <lineage>
        <taxon>Eukaryota</taxon>
        <taxon>Metazoa</taxon>
        <taxon>Ecdysozoa</taxon>
        <taxon>Arthropoda</taxon>
        <taxon>Hexapoda</taxon>
        <taxon>Insecta</taxon>
        <taxon>Pterygota</taxon>
        <taxon>Neoptera</taxon>
        <taxon>Endopterygota</taxon>
        <taxon>Lepidoptera</taxon>
        <taxon>Glossata</taxon>
        <taxon>Ditrysia</taxon>
        <taxon>Noctuoidea</taxon>
        <taxon>Noctuidae</taxon>
        <taxon>Amphipyrinae</taxon>
        <taxon>Spodoptera</taxon>
    </lineage>
</organism>
<name>A0A2H1WSV5_SPOFR</name>
<proteinExistence type="predicted"/>
<gene>
    <name evidence="1" type="ORF">SFRICE_023681</name>
</gene>
<accession>A0A2H1WSV5</accession>
<protein>
    <submittedName>
        <fullName evidence="1">SFRICE_023681</fullName>
    </submittedName>
</protein>
<reference evidence="1" key="1">
    <citation type="submission" date="2016-07" db="EMBL/GenBank/DDBJ databases">
        <authorList>
            <person name="Bretaudeau A."/>
        </authorList>
    </citation>
    <scope>NUCLEOTIDE SEQUENCE</scope>
    <source>
        <strain evidence="1">Rice</strain>
        <tissue evidence="1">Whole body</tissue>
    </source>
</reference>